<protein>
    <recommendedName>
        <fullName evidence="3">Phospholipase D</fullName>
    </recommendedName>
    <alternativeName>
        <fullName evidence="5">Choline phosphatase</fullName>
    </alternativeName>
</protein>
<evidence type="ECO:0000313" key="7">
    <source>
        <dbReference type="EMBL" id="PZQ52617.1"/>
    </source>
</evidence>
<dbReference type="AlphaFoldDB" id="A0A2W5Q5G6"/>
<dbReference type="GO" id="GO:0005576">
    <property type="term" value="C:extracellular region"/>
    <property type="evidence" value="ECO:0007669"/>
    <property type="project" value="UniProtKB-SubCell"/>
</dbReference>
<dbReference type="EMBL" id="QFPW01000001">
    <property type="protein sequence ID" value="PZQ52617.1"/>
    <property type="molecule type" value="Genomic_DNA"/>
</dbReference>
<dbReference type="InterPro" id="IPR025202">
    <property type="entry name" value="PLD-like_dom"/>
</dbReference>
<dbReference type="SMART" id="SM00155">
    <property type="entry name" value="PLDc"/>
    <property type="match status" value="2"/>
</dbReference>
<reference evidence="7 8" key="1">
    <citation type="submission" date="2017-08" db="EMBL/GenBank/DDBJ databases">
        <title>Infants hospitalized years apart are colonized by the same room-sourced microbial strains.</title>
        <authorList>
            <person name="Brooks B."/>
            <person name="Olm M.R."/>
            <person name="Firek B.A."/>
            <person name="Baker R."/>
            <person name="Thomas B.C."/>
            <person name="Morowitz M.J."/>
            <person name="Banfield J.F."/>
        </authorList>
    </citation>
    <scope>NUCLEOTIDE SEQUENCE [LARGE SCALE GENOMIC DNA]</scope>
    <source>
        <strain evidence="7">S2_005_002_R2_34</strain>
    </source>
</reference>
<comment type="subcellular location">
    <subcellularLocation>
        <location evidence="2">Secreted</location>
    </subcellularLocation>
</comment>
<name>A0A2W5Q5G6_RHOSU</name>
<dbReference type="Gene3D" id="3.30.870.10">
    <property type="entry name" value="Endonuclease Chain A"/>
    <property type="match status" value="2"/>
</dbReference>
<gene>
    <name evidence="7" type="ORF">DI556_02945</name>
</gene>
<evidence type="ECO:0000256" key="4">
    <source>
        <dbReference type="ARBA" id="ARBA00022525"/>
    </source>
</evidence>
<comment type="function">
    <text evidence="1">Could be a virulence factor.</text>
</comment>
<dbReference type="PROSITE" id="PS50035">
    <property type="entry name" value="PLD"/>
    <property type="match status" value="2"/>
</dbReference>
<dbReference type="SUPFAM" id="SSF56024">
    <property type="entry name" value="Phospholipase D/nuclease"/>
    <property type="match status" value="2"/>
</dbReference>
<organism evidence="7 8">
    <name type="scientific">Rhodovulum sulfidophilum</name>
    <name type="common">Rhodobacter sulfidophilus</name>
    <dbReference type="NCBI Taxonomy" id="35806"/>
    <lineage>
        <taxon>Bacteria</taxon>
        <taxon>Pseudomonadati</taxon>
        <taxon>Pseudomonadota</taxon>
        <taxon>Alphaproteobacteria</taxon>
        <taxon>Rhodobacterales</taxon>
        <taxon>Paracoccaceae</taxon>
        <taxon>Rhodovulum</taxon>
    </lineage>
</organism>
<feature type="domain" description="PLD phosphodiesterase" evidence="6">
    <location>
        <begin position="191"/>
        <end position="218"/>
    </location>
</feature>
<comment type="caution">
    <text evidence="7">The sequence shown here is derived from an EMBL/GenBank/DDBJ whole genome shotgun (WGS) entry which is preliminary data.</text>
</comment>
<dbReference type="Pfam" id="PF00614">
    <property type="entry name" value="PLDc"/>
    <property type="match status" value="1"/>
</dbReference>
<feature type="domain" description="PLD phosphodiesterase" evidence="6">
    <location>
        <begin position="405"/>
        <end position="432"/>
    </location>
</feature>
<dbReference type="Proteomes" id="UP000249185">
    <property type="component" value="Unassembled WGS sequence"/>
</dbReference>
<evidence type="ECO:0000256" key="3">
    <source>
        <dbReference type="ARBA" id="ARBA00018392"/>
    </source>
</evidence>
<dbReference type="InterPro" id="IPR001736">
    <property type="entry name" value="PLipase_D/transphosphatidylase"/>
</dbReference>
<keyword evidence="4" id="KW-0964">Secreted</keyword>
<dbReference type="PANTHER" id="PTHR21248">
    <property type="entry name" value="CARDIOLIPIN SYNTHASE"/>
    <property type="match status" value="1"/>
</dbReference>
<dbReference type="GO" id="GO:0030572">
    <property type="term" value="F:phosphatidyltransferase activity"/>
    <property type="evidence" value="ECO:0007669"/>
    <property type="project" value="UniProtKB-ARBA"/>
</dbReference>
<evidence type="ECO:0000259" key="6">
    <source>
        <dbReference type="PROSITE" id="PS50035"/>
    </source>
</evidence>
<accession>A0A2W5Q5G6</accession>
<evidence type="ECO:0000313" key="8">
    <source>
        <dbReference type="Proteomes" id="UP000249185"/>
    </source>
</evidence>
<evidence type="ECO:0000256" key="5">
    <source>
        <dbReference type="ARBA" id="ARBA00029594"/>
    </source>
</evidence>
<sequence length="521" mass="59039">MDLGLRDRHAEGDTLSVRPLVTAHEGFPELERLFLAAEREIWAGFRVFDLRTRLRSAEGRAIGATWLDLVVHRLRAGVRIHFILADFDPALATRLHRDTWRSVRQFAAAREIAGGAGLRVLAVRQPARAGFAPRFVFWPLIMARLRRQLGALARKPEPDRREALRLSVGLRPWLPEDGAPRARFAPMPNIYPATHHQKLAVFDRKTLFIGGLDLDERRYDDPEHDRPAEQTWHDVSVITAGADCVAAAQAHLEALWGEKPIPERQTTGDPRFVRTLSRDGSRNPFRLSPKPWIRESEEEHRKLFATARQLIFIETQYFRHRPLAAALARLARREPRLELIMILPAAPEEVAFEKEPGLDARFGEYLQARCVRKVRRAFGPRAFIGMPLRPAPSPSEDRDAALGSEIVYVHAKVAIADDTLAMVGSANLNGRSMRWDTETGVVFGDRPSVATLRRRLFEHWLPEDAPPEAYDLATARATWAGIAAENARRPPRERRGFIVPYDVRPAEEFGQSVPLMPEEIV</sequence>
<proteinExistence type="predicted"/>
<evidence type="ECO:0000256" key="2">
    <source>
        <dbReference type="ARBA" id="ARBA00004613"/>
    </source>
</evidence>
<dbReference type="CDD" id="cd09105">
    <property type="entry name" value="PLDc_vPLD1_2_like_2"/>
    <property type="match status" value="1"/>
</dbReference>
<dbReference type="PANTHER" id="PTHR21248:SF22">
    <property type="entry name" value="PHOSPHOLIPASE D"/>
    <property type="match status" value="1"/>
</dbReference>
<dbReference type="GO" id="GO:0032049">
    <property type="term" value="P:cardiolipin biosynthetic process"/>
    <property type="evidence" value="ECO:0007669"/>
    <property type="project" value="UniProtKB-ARBA"/>
</dbReference>
<dbReference type="Pfam" id="PF13091">
    <property type="entry name" value="PLDc_2"/>
    <property type="match status" value="1"/>
</dbReference>
<evidence type="ECO:0000256" key="1">
    <source>
        <dbReference type="ARBA" id="ARBA00003145"/>
    </source>
</evidence>